<dbReference type="Proteomes" id="UP001432027">
    <property type="component" value="Unassembled WGS sequence"/>
</dbReference>
<protein>
    <submittedName>
        <fullName evidence="1">Uncharacterized protein</fullName>
    </submittedName>
</protein>
<sequence>MDPPMRHLPLRFTRHIPLPKYENTHPLDLLDVSSTNLFFHYPHSPSHSIIIMDIESETLSEPISLPIPDQFEIEHFRMLDPITAVTILLDTREYGRRVAILRSSDSRWESIQLLTMMDKEWIRKQELSLLTNFNQSTFYIHTFYRANLNEDKVGLLRMGSVDVNDDTEAQYSQFTSLFPDRIIMVKTLYDIDSLIGGGRGSYTSLEGLEEYKAYILQSMYMKVYTMDLVTQLIEEKNLDVVFPPNLHVLTETTTVDMIENQLAFSQPGGCIIYNIDEETYTKYTIDDSCREYRVKSSMGRNGLLGLTNNGDLFRGYLKIVPSLHEMTHSIIRTLIPSIPSKDLTLSNTHSLIRSLY</sequence>
<organism evidence="1 2">
    <name type="scientific">Pristionchus entomophagus</name>
    <dbReference type="NCBI Taxonomy" id="358040"/>
    <lineage>
        <taxon>Eukaryota</taxon>
        <taxon>Metazoa</taxon>
        <taxon>Ecdysozoa</taxon>
        <taxon>Nematoda</taxon>
        <taxon>Chromadorea</taxon>
        <taxon>Rhabditida</taxon>
        <taxon>Rhabditina</taxon>
        <taxon>Diplogasteromorpha</taxon>
        <taxon>Diplogasteroidea</taxon>
        <taxon>Neodiplogasteridae</taxon>
        <taxon>Pristionchus</taxon>
    </lineage>
</organism>
<name>A0AAV5U1S0_9BILA</name>
<evidence type="ECO:0000313" key="2">
    <source>
        <dbReference type="Proteomes" id="UP001432027"/>
    </source>
</evidence>
<proteinExistence type="predicted"/>
<dbReference type="AlphaFoldDB" id="A0AAV5U1S0"/>
<accession>A0AAV5U1S0</accession>
<comment type="caution">
    <text evidence="1">The sequence shown here is derived from an EMBL/GenBank/DDBJ whole genome shotgun (WGS) entry which is preliminary data.</text>
</comment>
<gene>
    <name evidence="1" type="ORF">PENTCL1PPCAC_22563</name>
</gene>
<keyword evidence="2" id="KW-1185">Reference proteome</keyword>
<dbReference type="EMBL" id="BTSX01000005">
    <property type="protein sequence ID" value="GMT00389.1"/>
    <property type="molecule type" value="Genomic_DNA"/>
</dbReference>
<evidence type="ECO:0000313" key="1">
    <source>
        <dbReference type="EMBL" id="GMT00389.1"/>
    </source>
</evidence>
<reference evidence="1" key="1">
    <citation type="submission" date="2023-10" db="EMBL/GenBank/DDBJ databases">
        <title>Genome assembly of Pristionchus species.</title>
        <authorList>
            <person name="Yoshida K."/>
            <person name="Sommer R.J."/>
        </authorList>
    </citation>
    <scope>NUCLEOTIDE SEQUENCE</scope>
    <source>
        <strain evidence="1">RS0144</strain>
    </source>
</reference>
<feature type="non-terminal residue" evidence="1">
    <location>
        <position position="356"/>
    </location>
</feature>